<dbReference type="EMBL" id="FORA01000002">
    <property type="protein sequence ID" value="SFI86567.1"/>
    <property type="molecule type" value="Genomic_DNA"/>
</dbReference>
<keyword evidence="1" id="KW-0812">Transmembrane</keyword>
<sequence length="202" mass="22402">MSRIWSRLTAAILGRLDAALGLPRAAREAGGLTVEFVILLPAFLMVFISSFEASIFLTRQIMIERAVDIAVREIRLDSNSTVTQGQLRRKICQHVRVVSNCELDLLVELTEISPTNYAVPTSDTPCVNRLTSVVPPPDYVENRAGRMIMLRACYSAEPQLPFTTMTTNTLYRTNTLGSYLVADNEDGSIRTVTSTIFVVESN</sequence>
<organism evidence="3 4">
    <name type="scientific">Jannaschia pohangensis</name>
    <dbReference type="NCBI Taxonomy" id="390807"/>
    <lineage>
        <taxon>Bacteria</taxon>
        <taxon>Pseudomonadati</taxon>
        <taxon>Pseudomonadota</taxon>
        <taxon>Alphaproteobacteria</taxon>
        <taxon>Rhodobacterales</taxon>
        <taxon>Roseobacteraceae</taxon>
        <taxon>Jannaschia</taxon>
    </lineage>
</organism>
<feature type="transmembrane region" description="Helical" evidence="1">
    <location>
        <begin position="37"/>
        <end position="57"/>
    </location>
</feature>
<name>A0A1I3LPC5_9RHOB</name>
<keyword evidence="1" id="KW-1133">Transmembrane helix</keyword>
<dbReference type="Pfam" id="PF07811">
    <property type="entry name" value="TadE"/>
    <property type="match status" value="1"/>
</dbReference>
<dbReference type="InterPro" id="IPR012495">
    <property type="entry name" value="TadE-like_dom"/>
</dbReference>
<keyword evidence="4" id="KW-1185">Reference proteome</keyword>
<evidence type="ECO:0000259" key="2">
    <source>
        <dbReference type="Pfam" id="PF07811"/>
    </source>
</evidence>
<dbReference type="OrthoDB" id="7907064at2"/>
<dbReference type="Proteomes" id="UP000199110">
    <property type="component" value="Unassembled WGS sequence"/>
</dbReference>
<evidence type="ECO:0000313" key="3">
    <source>
        <dbReference type="EMBL" id="SFI86567.1"/>
    </source>
</evidence>
<reference evidence="3 4" key="1">
    <citation type="submission" date="2016-10" db="EMBL/GenBank/DDBJ databases">
        <authorList>
            <person name="de Groot N.N."/>
        </authorList>
    </citation>
    <scope>NUCLEOTIDE SEQUENCE [LARGE SCALE GENOMIC DNA]</scope>
    <source>
        <strain evidence="3 4">DSM 19073</strain>
    </source>
</reference>
<dbReference type="RefSeq" id="WP_092779079.1">
    <property type="nucleotide sequence ID" value="NZ_FORA01000002.1"/>
</dbReference>
<proteinExistence type="predicted"/>
<gene>
    <name evidence="3" type="ORF">SAMN04488095_1593</name>
</gene>
<feature type="domain" description="TadE-like" evidence="2">
    <location>
        <begin position="32"/>
        <end position="72"/>
    </location>
</feature>
<dbReference type="STRING" id="390807.SAMN04488095_1593"/>
<protein>
    <submittedName>
        <fullName evidence="3">TadE-like protein</fullName>
    </submittedName>
</protein>
<evidence type="ECO:0000256" key="1">
    <source>
        <dbReference type="SAM" id="Phobius"/>
    </source>
</evidence>
<evidence type="ECO:0000313" key="4">
    <source>
        <dbReference type="Proteomes" id="UP000199110"/>
    </source>
</evidence>
<accession>A0A1I3LPC5</accession>
<keyword evidence="1" id="KW-0472">Membrane</keyword>
<dbReference type="AlphaFoldDB" id="A0A1I3LPC5"/>